<accession>A0ABX0TDJ9</accession>
<comment type="caution">
    <text evidence="1">The sequence shown here is derived from an EMBL/GenBank/DDBJ whole genome shotgun (WGS) entry which is preliminary data.</text>
</comment>
<name>A0ABX0TDJ9_9MICO</name>
<keyword evidence="2" id="KW-1185">Reference proteome</keyword>
<evidence type="ECO:0000313" key="1">
    <source>
        <dbReference type="EMBL" id="NII42264.1"/>
    </source>
</evidence>
<sequence length="112" mass="11971">MSADIQQARAALAKWRKGSTPGPWGISATSNELRARDPWNGFLLGTWANASGADQALIVGTAGNPELWDSLDGMLKVANEWKHGAPSKNVMFVKHAERIAAAIIAADEAMSR</sequence>
<dbReference type="EMBL" id="JAAOYO010000004">
    <property type="protein sequence ID" value="NII42264.1"/>
    <property type="molecule type" value="Genomic_DNA"/>
</dbReference>
<reference evidence="1 2" key="1">
    <citation type="submission" date="2020-03" db="EMBL/GenBank/DDBJ databases">
        <title>Above-ground endophytic microbial communities from plants in different locations in the United States.</title>
        <authorList>
            <person name="Frank C."/>
        </authorList>
    </citation>
    <scope>NUCLEOTIDE SEQUENCE [LARGE SCALE GENOMIC DNA]</scope>
    <source>
        <strain evidence="1 2">WW7</strain>
    </source>
</reference>
<protein>
    <submittedName>
        <fullName evidence="1">Uncharacterized protein</fullName>
    </submittedName>
</protein>
<dbReference type="Proteomes" id="UP001318300">
    <property type="component" value="Unassembled WGS sequence"/>
</dbReference>
<evidence type="ECO:0000313" key="2">
    <source>
        <dbReference type="Proteomes" id="UP001318300"/>
    </source>
</evidence>
<proteinExistence type="predicted"/>
<gene>
    <name evidence="1" type="ORF">E9228_002922</name>
</gene>
<organism evidence="1 2">
    <name type="scientific">Curtobacterium salicis</name>
    <dbReference type="NCBI Taxonomy" id="1779862"/>
    <lineage>
        <taxon>Bacteria</taxon>
        <taxon>Bacillati</taxon>
        <taxon>Actinomycetota</taxon>
        <taxon>Actinomycetes</taxon>
        <taxon>Micrococcales</taxon>
        <taxon>Microbacteriaceae</taxon>
        <taxon>Curtobacterium</taxon>
    </lineage>
</organism>
<dbReference type="RefSeq" id="WP_166781241.1">
    <property type="nucleotide sequence ID" value="NZ_JAAOYO010000004.1"/>
</dbReference>